<evidence type="ECO:0000259" key="1">
    <source>
        <dbReference type="Pfam" id="PF13438"/>
    </source>
</evidence>
<proteinExistence type="predicted"/>
<feature type="domain" description="DUF4113" evidence="1">
    <location>
        <begin position="69"/>
        <end position="118"/>
    </location>
</feature>
<dbReference type="STRING" id="391626.OAN307_c22890"/>
<dbReference type="InterPro" id="IPR025188">
    <property type="entry name" value="DUF4113"/>
</dbReference>
<dbReference type="eggNOG" id="COG0389">
    <property type="taxonomic scope" value="Bacteria"/>
</dbReference>
<protein>
    <recommendedName>
        <fullName evidence="1">DUF4113 domain-containing protein</fullName>
    </recommendedName>
</protein>
<keyword evidence="3" id="KW-1185">Reference proteome</keyword>
<sequence>MKYITLKSCEGRPVSDLCDFLYNFRVVVPNDLWIIFRRFTKAGIMLADLIRFEDRPRTLFDFEKPKSAALMSALDQANDRFGKKTLVFASEGMKQPWQLRSNHRSSRYTTRLVDLPVVRCGNGAASRV</sequence>
<dbReference type="HOGENOM" id="CLU_1957337_0_0_5"/>
<gene>
    <name evidence="2" type="ORF">OAN307_c22890</name>
</gene>
<dbReference type="AlphaFoldDB" id="M9R814"/>
<evidence type="ECO:0000313" key="3">
    <source>
        <dbReference type="Proteomes" id="UP000005307"/>
    </source>
</evidence>
<accession>M9R814</accession>
<dbReference type="EMBL" id="CP003740">
    <property type="protein sequence ID" value="AGI67913.1"/>
    <property type="molecule type" value="Genomic_DNA"/>
</dbReference>
<name>M9R814_9RHOB</name>
<organism evidence="2 3">
    <name type="scientific">Octadecabacter antarcticus 307</name>
    <dbReference type="NCBI Taxonomy" id="391626"/>
    <lineage>
        <taxon>Bacteria</taxon>
        <taxon>Pseudomonadati</taxon>
        <taxon>Pseudomonadota</taxon>
        <taxon>Alphaproteobacteria</taxon>
        <taxon>Rhodobacterales</taxon>
        <taxon>Roseobacteraceae</taxon>
        <taxon>Octadecabacter</taxon>
    </lineage>
</organism>
<evidence type="ECO:0000313" key="2">
    <source>
        <dbReference type="EMBL" id="AGI67913.1"/>
    </source>
</evidence>
<dbReference type="KEGG" id="oat:OAN307_c22890"/>
<dbReference type="Pfam" id="PF13438">
    <property type="entry name" value="DUF4113"/>
    <property type="match status" value="1"/>
</dbReference>
<dbReference type="Proteomes" id="UP000005307">
    <property type="component" value="Chromosome"/>
</dbReference>
<reference evidence="2 3" key="1">
    <citation type="journal article" date="2013" name="PLoS ONE">
        <title>Poles Apart: Arctic and Antarctic Octadecabacter strains Share High Genome Plasticity and a New Type of Xanthorhodopsin.</title>
        <authorList>
            <person name="Vollmers J."/>
            <person name="Voget S."/>
            <person name="Dietrich S."/>
            <person name="Gollnow K."/>
            <person name="Smits M."/>
            <person name="Meyer K."/>
            <person name="Brinkhoff T."/>
            <person name="Simon M."/>
            <person name="Daniel R."/>
        </authorList>
    </citation>
    <scope>NUCLEOTIDE SEQUENCE [LARGE SCALE GENOMIC DNA]</scope>
    <source>
        <strain evidence="2 3">307</strain>
    </source>
</reference>